<sequence length="306" mass="34899">MKTKIKALSPTQFENLVFDTLHEKGMVNLIWRTPGADGGRDIEGTFSTLDISGYSSIQKWYVECKRYKASVDWPTIREKLAYAENHDADYLLMTTSSTYSPNAISETERWNSKGRRPQIRLWPISQLEIEIKSCPNTAYKYGLERSLSISALPFLTIIKEIAKQLAISESKAIFNDRGLEKETLLAKEMAWLVYSRISQKEEQGYFSSYFHFNKDDVMFSGNYTHSGNPSVDLLSLRAIVAYIALCVGMENGTVNFHEKKAEIRPVPFFELSTLQRQIIESIASWGNLSISYDVGIIGVDQQDWQL</sequence>
<dbReference type="Gene3D" id="3.40.1350.10">
    <property type="match status" value="1"/>
</dbReference>
<dbReference type="Pfam" id="PF04471">
    <property type="entry name" value="Mrr_cat"/>
    <property type="match status" value="1"/>
</dbReference>
<name>A0A7W5FUE3_9BURK</name>
<dbReference type="Proteomes" id="UP000541535">
    <property type="component" value="Unassembled WGS sequence"/>
</dbReference>
<dbReference type="EMBL" id="JACHXD010000007">
    <property type="protein sequence ID" value="MBB3119662.1"/>
    <property type="molecule type" value="Genomic_DNA"/>
</dbReference>
<keyword evidence="3" id="KW-1185">Reference proteome</keyword>
<dbReference type="GO" id="GO:0009307">
    <property type="term" value="P:DNA restriction-modification system"/>
    <property type="evidence" value="ECO:0007669"/>
    <property type="project" value="InterPro"/>
</dbReference>
<dbReference type="GO" id="GO:0003677">
    <property type="term" value="F:DNA binding"/>
    <property type="evidence" value="ECO:0007669"/>
    <property type="project" value="InterPro"/>
</dbReference>
<dbReference type="InterPro" id="IPR011856">
    <property type="entry name" value="tRNA_endonuc-like_dom_sf"/>
</dbReference>
<dbReference type="GO" id="GO:0004519">
    <property type="term" value="F:endonuclease activity"/>
    <property type="evidence" value="ECO:0007669"/>
    <property type="project" value="InterPro"/>
</dbReference>
<evidence type="ECO:0000313" key="3">
    <source>
        <dbReference type="Proteomes" id="UP000541535"/>
    </source>
</evidence>
<dbReference type="RefSeq" id="WP_183441487.1">
    <property type="nucleotide sequence ID" value="NZ_JACHXD010000007.1"/>
</dbReference>
<gene>
    <name evidence="2" type="ORF">FHS03_002717</name>
</gene>
<dbReference type="AlphaFoldDB" id="A0A7W5FUE3"/>
<dbReference type="SUPFAM" id="SSF52980">
    <property type="entry name" value="Restriction endonuclease-like"/>
    <property type="match status" value="1"/>
</dbReference>
<accession>A0A7W5FUE3</accession>
<proteinExistence type="predicted"/>
<reference evidence="2 3" key="1">
    <citation type="submission" date="2020-08" db="EMBL/GenBank/DDBJ databases">
        <title>Genomic Encyclopedia of Type Strains, Phase III (KMG-III): the genomes of soil and plant-associated and newly described type strains.</title>
        <authorList>
            <person name="Whitman W."/>
        </authorList>
    </citation>
    <scope>NUCLEOTIDE SEQUENCE [LARGE SCALE GENOMIC DNA]</scope>
    <source>
        <strain evidence="2 3">CECT 8897</strain>
    </source>
</reference>
<feature type="domain" description="Restriction endonuclease type IV Mrr" evidence="1">
    <location>
        <begin position="5"/>
        <end position="126"/>
    </location>
</feature>
<dbReference type="InterPro" id="IPR011335">
    <property type="entry name" value="Restrct_endonuc-II-like"/>
</dbReference>
<evidence type="ECO:0000259" key="1">
    <source>
        <dbReference type="Pfam" id="PF04471"/>
    </source>
</evidence>
<dbReference type="InterPro" id="IPR007560">
    <property type="entry name" value="Restrct_endonuc_IV_Mrr"/>
</dbReference>
<protein>
    <recommendedName>
        <fullName evidence="1">Restriction endonuclease type IV Mrr domain-containing protein</fullName>
    </recommendedName>
</protein>
<organism evidence="2 3">
    <name type="scientific">Pseudoduganella violacea</name>
    <dbReference type="NCBI Taxonomy" id="1715466"/>
    <lineage>
        <taxon>Bacteria</taxon>
        <taxon>Pseudomonadati</taxon>
        <taxon>Pseudomonadota</taxon>
        <taxon>Betaproteobacteria</taxon>
        <taxon>Burkholderiales</taxon>
        <taxon>Oxalobacteraceae</taxon>
        <taxon>Telluria group</taxon>
        <taxon>Pseudoduganella</taxon>
    </lineage>
</organism>
<comment type="caution">
    <text evidence="2">The sequence shown here is derived from an EMBL/GenBank/DDBJ whole genome shotgun (WGS) entry which is preliminary data.</text>
</comment>
<evidence type="ECO:0000313" key="2">
    <source>
        <dbReference type="EMBL" id="MBB3119662.1"/>
    </source>
</evidence>